<dbReference type="Pfam" id="PF00378">
    <property type="entry name" value="ECH_1"/>
    <property type="match status" value="1"/>
</dbReference>
<evidence type="ECO:0000313" key="3">
    <source>
        <dbReference type="Proteomes" id="UP000075766"/>
    </source>
</evidence>
<dbReference type="PANTHER" id="PTHR11941">
    <property type="entry name" value="ENOYL-COA HYDRATASE-RELATED"/>
    <property type="match status" value="1"/>
</dbReference>
<dbReference type="RefSeq" id="WP_062271307.1">
    <property type="nucleotide sequence ID" value="NZ_LSYU01000001.1"/>
</dbReference>
<dbReference type="InterPro" id="IPR029045">
    <property type="entry name" value="ClpP/crotonase-like_dom_sf"/>
</dbReference>
<accession>A0ABR5VMN8</accession>
<dbReference type="EMBL" id="LSYU01000001">
    <property type="protein sequence ID" value="KXX66402.1"/>
    <property type="molecule type" value="Genomic_DNA"/>
</dbReference>
<gene>
    <name evidence="2" type="ORF">AY586_00340</name>
</gene>
<dbReference type="Gene3D" id="3.90.226.10">
    <property type="entry name" value="2-enoyl-CoA Hydratase, Chain A, domain 1"/>
    <property type="match status" value="1"/>
</dbReference>
<dbReference type="Proteomes" id="UP000075766">
    <property type="component" value="Unassembled WGS sequence"/>
</dbReference>
<organism evidence="2 3">
    <name type="scientific">Marichromatium gracile</name>
    <name type="common">Chromatium gracile</name>
    <dbReference type="NCBI Taxonomy" id="1048"/>
    <lineage>
        <taxon>Bacteria</taxon>
        <taxon>Pseudomonadati</taxon>
        <taxon>Pseudomonadota</taxon>
        <taxon>Gammaproteobacteria</taxon>
        <taxon>Chromatiales</taxon>
        <taxon>Chromatiaceae</taxon>
        <taxon>Marichromatium</taxon>
    </lineage>
</organism>
<dbReference type="SUPFAM" id="SSF52096">
    <property type="entry name" value="ClpP/crotonase"/>
    <property type="match status" value="1"/>
</dbReference>
<dbReference type="InterPro" id="IPR001753">
    <property type="entry name" value="Enoyl-CoA_hydra/iso"/>
</dbReference>
<keyword evidence="3" id="KW-1185">Reference proteome</keyword>
<name>A0ABR5VMN8_MARGR</name>
<dbReference type="PANTHER" id="PTHR11941:SF54">
    <property type="entry name" value="ENOYL-COA HYDRATASE, MITOCHONDRIAL"/>
    <property type="match status" value="1"/>
</dbReference>
<sequence length="253" mass="26908">MNPPDLTDARLGLDDRVATLTLARDDVRNALTGTALIDDIVATVDWVNACEAVSVLVIAAEGTAFSAGGNIKDMAARRGDFAGDAAELERRYRHGIQRIPRALYRCEVPVIAAVDGPAIGAGCDLACMADLRIASTRARFGETFIDLGLIPGDGGAWFLQRQIGYQAAFALTVTGRVIDAVEAHRLGLVLDVVDPDALTARVHEMASTIAAKSPQALRYAKRLMRLGQVGSLEQVLEMSAVLQGLCHWGEGVA</sequence>
<evidence type="ECO:0000256" key="1">
    <source>
        <dbReference type="ARBA" id="ARBA00005254"/>
    </source>
</evidence>
<dbReference type="CDD" id="cd06558">
    <property type="entry name" value="crotonase-like"/>
    <property type="match status" value="1"/>
</dbReference>
<comment type="caution">
    <text evidence="2">The sequence shown here is derived from an EMBL/GenBank/DDBJ whole genome shotgun (WGS) entry which is preliminary data.</text>
</comment>
<comment type="similarity">
    <text evidence="1">Belongs to the enoyl-CoA hydratase/isomerase family.</text>
</comment>
<protein>
    <submittedName>
        <fullName evidence="2">Enoyl-CoA hydratase</fullName>
    </submittedName>
</protein>
<reference evidence="2 3" key="1">
    <citation type="submission" date="2016-02" db="EMBL/GenBank/DDBJ databases">
        <title>Genome sequence of Marichromatium gracile YL-28, a purple sulfur bacterium.</title>
        <authorList>
            <person name="Zhao C."/>
            <person name="Hong X."/>
            <person name="Chen S."/>
            <person name="Yang S."/>
        </authorList>
    </citation>
    <scope>NUCLEOTIDE SEQUENCE [LARGE SCALE GENOMIC DNA]</scope>
    <source>
        <strain evidence="2 3">YL28</strain>
    </source>
</reference>
<proteinExistence type="inferred from homology"/>
<evidence type="ECO:0000313" key="2">
    <source>
        <dbReference type="EMBL" id="KXX66402.1"/>
    </source>
</evidence>